<dbReference type="Proteomes" id="UP000286268">
    <property type="component" value="Chromosome"/>
</dbReference>
<dbReference type="RefSeq" id="WP_128213178.1">
    <property type="nucleotide sequence ID" value="NZ_CP025746.1"/>
</dbReference>
<dbReference type="Gene3D" id="3.40.630.30">
    <property type="match status" value="1"/>
</dbReference>
<feature type="domain" description="N-acetyltransferase" evidence="3">
    <location>
        <begin position="4"/>
        <end position="172"/>
    </location>
</feature>
<dbReference type="PANTHER" id="PTHR42919">
    <property type="entry name" value="N-ALPHA-ACETYLTRANSFERASE"/>
    <property type="match status" value="1"/>
</dbReference>
<accession>A0A410DTM9</accession>
<dbReference type="KEGG" id="cmah:C1I91_12485"/>
<evidence type="ECO:0000256" key="1">
    <source>
        <dbReference type="ARBA" id="ARBA00022679"/>
    </source>
</evidence>
<reference evidence="4 5" key="1">
    <citation type="submission" date="2018-01" db="EMBL/GenBank/DDBJ databases">
        <title>Genome Sequencing and Assembly of Anaerobacter polyendosporus strain CT4.</title>
        <authorList>
            <person name="Tachaapaikoon C."/>
            <person name="Sutheeworapong S."/>
            <person name="Jenjaroenpun P."/>
            <person name="Wongsurawat T."/>
            <person name="Nookeaw I."/>
            <person name="Cheawchanlertfa P."/>
            <person name="Kosugi A."/>
            <person name="Cheevadhanarak S."/>
            <person name="Ratanakhanokchai K."/>
        </authorList>
    </citation>
    <scope>NUCLEOTIDE SEQUENCE [LARGE SCALE GENOMIC DNA]</scope>
    <source>
        <strain evidence="4 5">CT4</strain>
    </source>
</reference>
<dbReference type="OrthoDB" id="7205533at2"/>
<dbReference type="AlphaFoldDB" id="A0A410DTM9"/>
<protein>
    <submittedName>
        <fullName evidence="4">GNAT family N-acetyltransferase</fullName>
    </submittedName>
</protein>
<sequence>MDNFLVRECGLEDVEKLKYVGEKTFYETFSNENTKEDMDNYLKDNFSYEQIESELKNSGSKFYIVESNENVAAYMKVNFDKAQTEPGHENTLEVQRIYVLQDYKGKQVGKSLILKAIELGKNTNLDYIWLGVWEHNINAIKFYEKLGFEKFDTHIFKLGDDEQTDNLMKLVL</sequence>
<evidence type="ECO:0000313" key="4">
    <source>
        <dbReference type="EMBL" id="QAA32391.1"/>
    </source>
</evidence>
<dbReference type="InterPro" id="IPR051556">
    <property type="entry name" value="N-term/lysine_N-AcTrnsfr"/>
</dbReference>
<keyword evidence="2" id="KW-0012">Acyltransferase</keyword>
<organism evidence="4 5">
    <name type="scientific">Clostridium manihotivorum</name>
    <dbReference type="NCBI Taxonomy" id="2320868"/>
    <lineage>
        <taxon>Bacteria</taxon>
        <taxon>Bacillati</taxon>
        <taxon>Bacillota</taxon>
        <taxon>Clostridia</taxon>
        <taxon>Eubacteriales</taxon>
        <taxon>Clostridiaceae</taxon>
        <taxon>Clostridium</taxon>
    </lineage>
</organism>
<evidence type="ECO:0000313" key="5">
    <source>
        <dbReference type="Proteomes" id="UP000286268"/>
    </source>
</evidence>
<dbReference type="InterPro" id="IPR016181">
    <property type="entry name" value="Acyl_CoA_acyltransferase"/>
</dbReference>
<dbReference type="Pfam" id="PF00583">
    <property type="entry name" value="Acetyltransf_1"/>
    <property type="match status" value="1"/>
</dbReference>
<dbReference type="GO" id="GO:0016747">
    <property type="term" value="F:acyltransferase activity, transferring groups other than amino-acyl groups"/>
    <property type="evidence" value="ECO:0007669"/>
    <property type="project" value="InterPro"/>
</dbReference>
<dbReference type="EMBL" id="CP025746">
    <property type="protein sequence ID" value="QAA32391.1"/>
    <property type="molecule type" value="Genomic_DNA"/>
</dbReference>
<dbReference type="CDD" id="cd04301">
    <property type="entry name" value="NAT_SF"/>
    <property type="match status" value="1"/>
</dbReference>
<dbReference type="PROSITE" id="PS51186">
    <property type="entry name" value="GNAT"/>
    <property type="match status" value="1"/>
</dbReference>
<proteinExistence type="predicted"/>
<dbReference type="PANTHER" id="PTHR42919:SF8">
    <property type="entry name" value="N-ALPHA-ACETYLTRANSFERASE 50"/>
    <property type="match status" value="1"/>
</dbReference>
<gene>
    <name evidence="4" type="ORF">C1I91_12485</name>
</gene>
<evidence type="ECO:0000256" key="2">
    <source>
        <dbReference type="ARBA" id="ARBA00023315"/>
    </source>
</evidence>
<keyword evidence="5" id="KW-1185">Reference proteome</keyword>
<name>A0A410DTM9_9CLOT</name>
<dbReference type="SUPFAM" id="SSF55729">
    <property type="entry name" value="Acyl-CoA N-acyltransferases (Nat)"/>
    <property type="match status" value="1"/>
</dbReference>
<evidence type="ECO:0000259" key="3">
    <source>
        <dbReference type="PROSITE" id="PS51186"/>
    </source>
</evidence>
<dbReference type="InterPro" id="IPR000182">
    <property type="entry name" value="GNAT_dom"/>
</dbReference>
<keyword evidence="1 4" id="KW-0808">Transferase</keyword>